<organism evidence="1 2">
    <name type="scientific">Paractinoplanes durhamensis</name>
    <dbReference type="NCBI Taxonomy" id="113563"/>
    <lineage>
        <taxon>Bacteria</taxon>
        <taxon>Bacillati</taxon>
        <taxon>Actinomycetota</taxon>
        <taxon>Actinomycetes</taxon>
        <taxon>Micromonosporales</taxon>
        <taxon>Micromonosporaceae</taxon>
        <taxon>Paractinoplanes</taxon>
    </lineage>
</organism>
<dbReference type="Proteomes" id="UP000637628">
    <property type="component" value="Unassembled WGS sequence"/>
</dbReference>
<sequence>MSLAARAFGQDQGMTSLVLSPERRAQLAGLLGDERRLDAEYPRVAEYLDAAAALPGTGDTEADRLFDLWLLHYMTDGSAESGNPYWEIVAPSTAKTPSLTTALASRGPMQTRTCQERHGVAGGYAHHQHT</sequence>
<dbReference type="EMBL" id="BOML01000080">
    <property type="protein sequence ID" value="GIE07408.1"/>
    <property type="molecule type" value="Genomic_DNA"/>
</dbReference>
<comment type="caution">
    <text evidence="1">The sequence shown here is derived from an EMBL/GenBank/DDBJ whole genome shotgun (WGS) entry which is preliminary data.</text>
</comment>
<reference evidence="1 2" key="1">
    <citation type="submission" date="2021-01" db="EMBL/GenBank/DDBJ databases">
        <title>Whole genome shotgun sequence of Actinoplanes durhamensis NBRC 14914.</title>
        <authorList>
            <person name="Komaki H."/>
            <person name="Tamura T."/>
        </authorList>
    </citation>
    <scope>NUCLEOTIDE SEQUENCE [LARGE SCALE GENOMIC DNA]</scope>
    <source>
        <strain evidence="1 2">NBRC 14914</strain>
    </source>
</reference>
<evidence type="ECO:0000313" key="2">
    <source>
        <dbReference type="Proteomes" id="UP000637628"/>
    </source>
</evidence>
<keyword evidence="2" id="KW-1185">Reference proteome</keyword>
<name>A0ABQ3ZC41_9ACTN</name>
<accession>A0ABQ3ZC41</accession>
<proteinExistence type="predicted"/>
<evidence type="ECO:0000313" key="1">
    <source>
        <dbReference type="EMBL" id="GIE07408.1"/>
    </source>
</evidence>
<dbReference type="RefSeq" id="WP_203735249.1">
    <property type="nucleotide sequence ID" value="NZ_BAAATX010000050.1"/>
</dbReference>
<protein>
    <submittedName>
        <fullName evidence="1">Uncharacterized protein</fullName>
    </submittedName>
</protein>
<gene>
    <name evidence="1" type="ORF">Adu01nite_87580</name>
</gene>